<dbReference type="CDD" id="cd01563">
    <property type="entry name" value="Thr-synth_1"/>
    <property type="match status" value="1"/>
</dbReference>
<dbReference type="InterPro" id="IPR000634">
    <property type="entry name" value="Ser/Thr_deHydtase_PyrdxlP-BS"/>
</dbReference>
<feature type="compositionally biased region" description="Basic and acidic residues" evidence="11">
    <location>
        <begin position="378"/>
        <end position="390"/>
    </location>
</feature>
<dbReference type="GO" id="GO:0006567">
    <property type="term" value="P:L-threonine catabolic process"/>
    <property type="evidence" value="ECO:0007669"/>
    <property type="project" value="TreeGrafter"/>
</dbReference>
<dbReference type="PROSITE" id="PS00165">
    <property type="entry name" value="DEHYDRATASE_SER_THR"/>
    <property type="match status" value="1"/>
</dbReference>
<dbReference type="EC" id="4.2.3.1" evidence="4"/>
<dbReference type="PANTHER" id="PTHR48078:SF6">
    <property type="entry name" value="L-THREONINE DEHYDRATASE CATABOLIC TDCB"/>
    <property type="match status" value="1"/>
</dbReference>
<name>X1JR55_9ZZZZ</name>
<evidence type="ECO:0000256" key="2">
    <source>
        <dbReference type="ARBA" id="ARBA00004979"/>
    </source>
</evidence>
<dbReference type="InterPro" id="IPR004450">
    <property type="entry name" value="Thr_synthase-like"/>
</dbReference>
<comment type="catalytic activity">
    <reaction evidence="10">
        <text>O-phospho-L-homoserine + H2O = L-threonine + phosphate</text>
        <dbReference type="Rhea" id="RHEA:10840"/>
        <dbReference type="ChEBI" id="CHEBI:15377"/>
        <dbReference type="ChEBI" id="CHEBI:43474"/>
        <dbReference type="ChEBI" id="CHEBI:57590"/>
        <dbReference type="ChEBI" id="CHEBI:57926"/>
        <dbReference type="EC" id="4.2.3.1"/>
    </reaction>
</comment>
<sequence>MKQGVLNRYRDLLPVTVATPMITLGEGDTPLLRSQTLEKELNCAELYFKLEGCNPTGSFKDRGMVVAVAKAVEKGSSSIICASTGNTSASAAAYGARFGLKAIVIIPKGKIALGKLAQAIAYGAQIIGIRGNFDQALQIVRTLSEKYPVTLVNSINPHRIEGQKTAAFEIVDDLGDAPDYLFIPVGNAGNITAYWKGFVEYKRTGKASHTPKMMGFQAAGAAPIVQGKVVKRPKTIATAIRIGNPASWHKAVTARDESGGVIDCVTDDEIMHAYRLAATKEGVFGEPASAASLAGLIKLSQKQDFSGKRVVCIITGTGLKDPGVPAKYAKPPMELPADLAAVEKALSWGYSLRHPDPEPFTFCHSEGAQRPKNLAQGKLREGEGSRNLRD</sequence>
<keyword evidence="8" id="KW-0663">Pyridoxal phosphate</keyword>
<dbReference type="GO" id="GO:0004794">
    <property type="term" value="F:threonine deaminase activity"/>
    <property type="evidence" value="ECO:0007669"/>
    <property type="project" value="TreeGrafter"/>
</dbReference>
<feature type="domain" description="Tryptophan synthase beta chain-like PALP" evidence="12">
    <location>
        <begin position="22"/>
        <end position="316"/>
    </location>
</feature>
<dbReference type="GO" id="GO:0009097">
    <property type="term" value="P:isoleucine biosynthetic process"/>
    <property type="evidence" value="ECO:0007669"/>
    <property type="project" value="TreeGrafter"/>
</dbReference>
<protein>
    <recommendedName>
        <fullName evidence="5">Threonine synthase</fullName>
        <ecNumber evidence="4">4.2.3.1</ecNumber>
    </recommendedName>
</protein>
<evidence type="ECO:0000313" key="13">
    <source>
        <dbReference type="EMBL" id="GAH96527.1"/>
    </source>
</evidence>
<dbReference type="FunFam" id="3.40.50.1100:FF:000014">
    <property type="entry name" value="Threonine synthase"/>
    <property type="match status" value="1"/>
</dbReference>
<reference evidence="13" key="1">
    <citation type="journal article" date="2014" name="Front. Microbiol.">
        <title>High frequency of phylogenetically diverse reductive dehalogenase-homologous genes in deep subseafloor sedimentary metagenomes.</title>
        <authorList>
            <person name="Kawai M."/>
            <person name="Futagami T."/>
            <person name="Toyoda A."/>
            <person name="Takaki Y."/>
            <person name="Nishi S."/>
            <person name="Hori S."/>
            <person name="Arai W."/>
            <person name="Tsubouchi T."/>
            <person name="Morono Y."/>
            <person name="Uchiyama I."/>
            <person name="Ito T."/>
            <person name="Fujiyama A."/>
            <person name="Inagaki F."/>
            <person name="Takami H."/>
        </authorList>
    </citation>
    <scope>NUCLEOTIDE SEQUENCE</scope>
    <source>
        <strain evidence="13">Expedition CK06-06</strain>
    </source>
</reference>
<proteinExistence type="inferred from homology"/>
<feature type="region of interest" description="Disordered" evidence="11">
    <location>
        <begin position="361"/>
        <end position="390"/>
    </location>
</feature>
<evidence type="ECO:0000256" key="7">
    <source>
        <dbReference type="ARBA" id="ARBA00022697"/>
    </source>
</evidence>
<evidence type="ECO:0000256" key="9">
    <source>
        <dbReference type="ARBA" id="ARBA00023239"/>
    </source>
</evidence>
<evidence type="ECO:0000256" key="3">
    <source>
        <dbReference type="ARBA" id="ARBA00005517"/>
    </source>
</evidence>
<feature type="non-terminal residue" evidence="13">
    <location>
        <position position="390"/>
    </location>
</feature>
<keyword evidence="7" id="KW-0791">Threonine biosynthesis</keyword>
<dbReference type="GO" id="GO:0003941">
    <property type="term" value="F:L-serine ammonia-lyase activity"/>
    <property type="evidence" value="ECO:0007669"/>
    <property type="project" value="TreeGrafter"/>
</dbReference>
<evidence type="ECO:0000259" key="12">
    <source>
        <dbReference type="Pfam" id="PF00291"/>
    </source>
</evidence>
<evidence type="ECO:0000256" key="1">
    <source>
        <dbReference type="ARBA" id="ARBA00001933"/>
    </source>
</evidence>
<dbReference type="InterPro" id="IPR050147">
    <property type="entry name" value="Ser/Thr_Dehydratase"/>
</dbReference>
<accession>X1JR55</accession>
<dbReference type="AlphaFoldDB" id="X1JR55"/>
<comment type="pathway">
    <text evidence="2">Amino-acid biosynthesis; L-threonine biosynthesis; L-threonine from L-aspartate: step 5/5.</text>
</comment>
<evidence type="ECO:0000256" key="8">
    <source>
        <dbReference type="ARBA" id="ARBA00022898"/>
    </source>
</evidence>
<comment type="cofactor">
    <cofactor evidence="1">
        <name>pyridoxal 5'-phosphate</name>
        <dbReference type="ChEBI" id="CHEBI:597326"/>
    </cofactor>
</comment>
<keyword evidence="9" id="KW-0456">Lyase</keyword>
<dbReference type="GO" id="GO:0009088">
    <property type="term" value="P:threonine biosynthetic process"/>
    <property type="evidence" value="ECO:0007669"/>
    <property type="project" value="UniProtKB-UniPathway"/>
</dbReference>
<dbReference type="InterPro" id="IPR001926">
    <property type="entry name" value="TrpB-like_PALP"/>
</dbReference>
<evidence type="ECO:0000256" key="6">
    <source>
        <dbReference type="ARBA" id="ARBA00022605"/>
    </source>
</evidence>
<evidence type="ECO:0000256" key="5">
    <source>
        <dbReference type="ARBA" id="ARBA00018679"/>
    </source>
</evidence>
<dbReference type="PANTHER" id="PTHR48078">
    <property type="entry name" value="THREONINE DEHYDRATASE, MITOCHONDRIAL-RELATED"/>
    <property type="match status" value="1"/>
</dbReference>
<dbReference type="NCBIfam" id="TIGR00260">
    <property type="entry name" value="thrC"/>
    <property type="match status" value="1"/>
</dbReference>
<dbReference type="Pfam" id="PF00291">
    <property type="entry name" value="PALP"/>
    <property type="match status" value="1"/>
</dbReference>
<dbReference type="GO" id="GO:0030170">
    <property type="term" value="F:pyridoxal phosphate binding"/>
    <property type="evidence" value="ECO:0007669"/>
    <property type="project" value="InterPro"/>
</dbReference>
<comment type="caution">
    <text evidence="13">The sequence shown here is derived from an EMBL/GenBank/DDBJ whole genome shotgun (WGS) entry which is preliminary data.</text>
</comment>
<dbReference type="UniPathway" id="UPA00050">
    <property type="reaction ID" value="UER00065"/>
</dbReference>
<evidence type="ECO:0000256" key="10">
    <source>
        <dbReference type="ARBA" id="ARBA00049144"/>
    </source>
</evidence>
<evidence type="ECO:0000256" key="11">
    <source>
        <dbReference type="SAM" id="MobiDB-lite"/>
    </source>
</evidence>
<dbReference type="InterPro" id="IPR026260">
    <property type="entry name" value="Thr_Synthase_bac/arc"/>
</dbReference>
<keyword evidence="6" id="KW-0028">Amino-acid biosynthesis</keyword>
<organism evidence="13">
    <name type="scientific">marine sediment metagenome</name>
    <dbReference type="NCBI Taxonomy" id="412755"/>
    <lineage>
        <taxon>unclassified sequences</taxon>
        <taxon>metagenomes</taxon>
        <taxon>ecological metagenomes</taxon>
    </lineage>
</organism>
<dbReference type="PIRSF" id="PIRSF038945">
    <property type="entry name" value="Thr_synthase"/>
    <property type="match status" value="1"/>
</dbReference>
<comment type="similarity">
    <text evidence="3">Belongs to the threonine synthase family.</text>
</comment>
<dbReference type="EMBL" id="BARV01000304">
    <property type="protein sequence ID" value="GAH96527.1"/>
    <property type="molecule type" value="Genomic_DNA"/>
</dbReference>
<dbReference type="InterPro" id="IPR036052">
    <property type="entry name" value="TrpB-like_PALP_sf"/>
</dbReference>
<dbReference type="SUPFAM" id="SSF53686">
    <property type="entry name" value="Tryptophan synthase beta subunit-like PLP-dependent enzymes"/>
    <property type="match status" value="1"/>
</dbReference>
<dbReference type="GO" id="GO:0004795">
    <property type="term" value="F:threonine synthase activity"/>
    <property type="evidence" value="ECO:0007669"/>
    <property type="project" value="UniProtKB-EC"/>
</dbReference>
<dbReference type="Gene3D" id="3.40.50.1100">
    <property type="match status" value="2"/>
</dbReference>
<dbReference type="GO" id="GO:0006565">
    <property type="term" value="P:L-serine catabolic process"/>
    <property type="evidence" value="ECO:0007669"/>
    <property type="project" value="TreeGrafter"/>
</dbReference>
<evidence type="ECO:0000256" key="4">
    <source>
        <dbReference type="ARBA" id="ARBA00013028"/>
    </source>
</evidence>
<gene>
    <name evidence="13" type="ORF">S06H3_01259</name>
</gene>